<gene>
    <name evidence="2" type="ORF">C2G38_2168264</name>
</gene>
<organism evidence="2 3">
    <name type="scientific">Gigaspora rosea</name>
    <dbReference type="NCBI Taxonomy" id="44941"/>
    <lineage>
        <taxon>Eukaryota</taxon>
        <taxon>Fungi</taxon>
        <taxon>Fungi incertae sedis</taxon>
        <taxon>Mucoromycota</taxon>
        <taxon>Glomeromycotina</taxon>
        <taxon>Glomeromycetes</taxon>
        <taxon>Diversisporales</taxon>
        <taxon>Gigasporaceae</taxon>
        <taxon>Gigaspora</taxon>
    </lineage>
</organism>
<dbReference type="PROSITE" id="PS50097">
    <property type="entry name" value="BTB"/>
    <property type="match status" value="1"/>
</dbReference>
<evidence type="ECO:0000313" key="3">
    <source>
        <dbReference type="Proteomes" id="UP000266673"/>
    </source>
</evidence>
<dbReference type="InterPro" id="IPR000210">
    <property type="entry name" value="BTB/POZ_dom"/>
</dbReference>
<proteinExistence type="predicted"/>
<dbReference type="AlphaFoldDB" id="A0A397VPZ8"/>
<accession>A0A397VPZ8</accession>
<dbReference type="EMBL" id="QKWP01000211">
    <property type="protein sequence ID" value="RIB24585.1"/>
    <property type="molecule type" value="Genomic_DNA"/>
</dbReference>
<dbReference type="CDD" id="cd18186">
    <property type="entry name" value="BTB_POZ_ZBTB_KLHL-like"/>
    <property type="match status" value="1"/>
</dbReference>
<keyword evidence="3" id="KW-1185">Reference proteome</keyword>
<dbReference type="PANTHER" id="PTHR46306:SF1">
    <property type="entry name" value="BTB_POZ DOMAIN-CONTAINING PROTEIN 9"/>
    <property type="match status" value="1"/>
</dbReference>
<dbReference type="InterPro" id="IPR011333">
    <property type="entry name" value="SKP1/BTB/POZ_sf"/>
</dbReference>
<feature type="domain" description="BTB" evidence="1">
    <location>
        <begin position="26"/>
        <end position="93"/>
    </location>
</feature>
<evidence type="ECO:0000313" key="2">
    <source>
        <dbReference type="EMBL" id="RIB24585.1"/>
    </source>
</evidence>
<dbReference type="SMART" id="SM00225">
    <property type="entry name" value="BTB"/>
    <property type="match status" value="1"/>
</dbReference>
<protein>
    <recommendedName>
        <fullName evidence="1">BTB domain-containing protein</fullName>
    </recommendedName>
</protein>
<dbReference type="Pfam" id="PF00651">
    <property type="entry name" value="BTB"/>
    <property type="match status" value="1"/>
</dbReference>
<dbReference type="Gene3D" id="3.30.710.10">
    <property type="entry name" value="Potassium Channel Kv1.1, Chain A"/>
    <property type="match status" value="1"/>
</dbReference>
<comment type="caution">
    <text evidence="2">The sequence shown here is derived from an EMBL/GenBank/DDBJ whole genome shotgun (WGS) entry which is preliminary data.</text>
</comment>
<sequence>MSQISTKLLKHFSNDFVQHFKTEYNYNFIVKVGSQNFKLHSLILYQHSSFFHRGLSTATKKNNINEITLTHTSVESFKILIKYIYTGTITFEGVELSTIFDLLVPSNKLEESEIWDKVIQWGKEPTPNLLSDFEQWNNEIF</sequence>
<evidence type="ECO:0000259" key="1">
    <source>
        <dbReference type="PROSITE" id="PS50097"/>
    </source>
</evidence>
<dbReference type="PANTHER" id="PTHR46306">
    <property type="entry name" value="BTB/POZ DOMAIN-CONTAINING PROTEIN 9"/>
    <property type="match status" value="1"/>
</dbReference>
<dbReference type="OrthoDB" id="194443at2759"/>
<dbReference type="SUPFAM" id="SSF54695">
    <property type="entry name" value="POZ domain"/>
    <property type="match status" value="1"/>
</dbReference>
<dbReference type="Proteomes" id="UP000266673">
    <property type="component" value="Unassembled WGS sequence"/>
</dbReference>
<dbReference type="GO" id="GO:0005737">
    <property type="term" value="C:cytoplasm"/>
    <property type="evidence" value="ECO:0007669"/>
    <property type="project" value="TreeGrafter"/>
</dbReference>
<dbReference type="InterPro" id="IPR052407">
    <property type="entry name" value="BTB_POZ_domain_cont_9"/>
</dbReference>
<name>A0A397VPZ8_9GLOM</name>
<reference evidence="2 3" key="1">
    <citation type="submission" date="2018-06" db="EMBL/GenBank/DDBJ databases">
        <title>Comparative genomics reveals the genomic features of Rhizophagus irregularis, R. cerebriforme, R. diaphanum and Gigaspora rosea, and their symbiotic lifestyle signature.</title>
        <authorList>
            <person name="Morin E."/>
            <person name="San Clemente H."/>
            <person name="Chen E.C.H."/>
            <person name="De La Providencia I."/>
            <person name="Hainaut M."/>
            <person name="Kuo A."/>
            <person name="Kohler A."/>
            <person name="Murat C."/>
            <person name="Tang N."/>
            <person name="Roy S."/>
            <person name="Loubradou J."/>
            <person name="Henrissat B."/>
            <person name="Grigoriev I.V."/>
            <person name="Corradi N."/>
            <person name="Roux C."/>
            <person name="Martin F.M."/>
        </authorList>
    </citation>
    <scope>NUCLEOTIDE SEQUENCE [LARGE SCALE GENOMIC DNA]</scope>
    <source>
        <strain evidence="2 3">DAOM 194757</strain>
    </source>
</reference>